<dbReference type="EMBL" id="FNNH01000046">
    <property type="protein sequence ID" value="SDW99480.1"/>
    <property type="molecule type" value="Genomic_DNA"/>
</dbReference>
<feature type="domain" description="HicB-like antitoxin of toxin-antitoxin system" evidence="1">
    <location>
        <begin position="9"/>
        <end position="98"/>
    </location>
</feature>
<proteinExistence type="predicted"/>
<dbReference type="InterPro" id="IPR031807">
    <property type="entry name" value="HicB-like"/>
</dbReference>
<evidence type="ECO:0000259" key="1">
    <source>
        <dbReference type="Pfam" id="PF15919"/>
    </source>
</evidence>
<dbReference type="Gene3D" id="3.30.160.250">
    <property type="match status" value="1"/>
</dbReference>
<name>A0A1H2Y333_9PROT</name>
<accession>A0A1H2Y333</accession>
<sequence length="99" mass="11045">MTKKSLMKYPITIEPGNDKYAFGVVVPDLPGCFSAGDTMNEAIVNAREAITLWLETVIEDSGTMPEPKTITTHQDNHDYIGWAWETVTIDLTQLSDKAR</sequence>
<gene>
    <name evidence="2" type="ORF">SAMN05421882_10469</name>
</gene>
<dbReference type="AlphaFoldDB" id="A0A1H2Y333"/>
<reference evidence="2 3" key="1">
    <citation type="submission" date="2016-10" db="EMBL/GenBank/DDBJ databases">
        <authorList>
            <person name="de Groot N.N."/>
        </authorList>
    </citation>
    <scope>NUCLEOTIDE SEQUENCE [LARGE SCALE GENOMIC DNA]</scope>
    <source>
        <strain evidence="2 3">Nm110</strain>
    </source>
</reference>
<organism evidence="2 3">
    <name type="scientific">Nitrosomonas communis</name>
    <dbReference type="NCBI Taxonomy" id="44574"/>
    <lineage>
        <taxon>Bacteria</taxon>
        <taxon>Pseudomonadati</taxon>
        <taxon>Pseudomonadota</taxon>
        <taxon>Betaproteobacteria</taxon>
        <taxon>Nitrosomonadales</taxon>
        <taxon>Nitrosomonadaceae</taxon>
        <taxon>Nitrosomonas</taxon>
    </lineage>
</organism>
<dbReference type="InterPro" id="IPR035069">
    <property type="entry name" value="TTHA1013/TTHA0281-like"/>
</dbReference>
<evidence type="ECO:0000313" key="2">
    <source>
        <dbReference type="EMBL" id="SDW99480.1"/>
    </source>
</evidence>
<dbReference type="PANTHER" id="PTHR34504">
    <property type="entry name" value="ANTITOXIN HICB"/>
    <property type="match status" value="1"/>
</dbReference>
<dbReference type="Proteomes" id="UP000183454">
    <property type="component" value="Unassembled WGS sequence"/>
</dbReference>
<evidence type="ECO:0000313" key="3">
    <source>
        <dbReference type="Proteomes" id="UP000183454"/>
    </source>
</evidence>
<protein>
    <submittedName>
        <fullName evidence="2">Predicted nuclease of the RNAse H fold, HicB family</fullName>
    </submittedName>
</protein>
<dbReference type="SUPFAM" id="SSF143100">
    <property type="entry name" value="TTHA1013/TTHA0281-like"/>
    <property type="match status" value="1"/>
</dbReference>
<dbReference type="PANTHER" id="PTHR34504:SF2">
    <property type="entry name" value="UPF0150 PROTEIN SSL0259"/>
    <property type="match status" value="1"/>
</dbReference>
<dbReference type="Pfam" id="PF15919">
    <property type="entry name" value="HicB_lk_antitox"/>
    <property type="match status" value="1"/>
</dbReference>
<dbReference type="InterPro" id="IPR051404">
    <property type="entry name" value="TA_system_antitoxin"/>
</dbReference>